<dbReference type="EMBL" id="JAKELL010000236">
    <property type="protein sequence ID" value="KAH8978305.1"/>
    <property type="molecule type" value="Genomic_DNA"/>
</dbReference>
<proteinExistence type="predicted"/>
<name>A0AAD4L3M3_9AGAM</name>
<organism evidence="1 2">
    <name type="scientific">Lactarius akahatsu</name>
    <dbReference type="NCBI Taxonomy" id="416441"/>
    <lineage>
        <taxon>Eukaryota</taxon>
        <taxon>Fungi</taxon>
        <taxon>Dikarya</taxon>
        <taxon>Basidiomycota</taxon>
        <taxon>Agaricomycotina</taxon>
        <taxon>Agaricomycetes</taxon>
        <taxon>Russulales</taxon>
        <taxon>Russulaceae</taxon>
        <taxon>Lactarius</taxon>
    </lineage>
</organism>
<evidence type="ECO:0000313" key="1">
    <source>
        <dbReference type="EMBL" id="KAH8978305.1"/>
    </source>
</evidence>
<keyword evidence="2" id="KW-1185">Reference proteome</keyword>
<evidence type="ECO:0000313" key="2">
    <source>
        <dbReference type="Proteomes" id="UP001201163"/>
    </source>
</evidence>
<sequence length="671" mass="75829">MPPYTDSPSSYVWRNDSFLQTYDEGAPTMTINFVLLRSPLLSPHDPETIVMSQELSAGPPLAEILWNFSRYKDRARITLEQNPHFYLRCPANEGAYTPTFRRHPLQESSGALEHNDTDLWKRLVTEWLLDLRRFFLDEQPVEYHDSESRPRLDHSYLRPIITTPSANPSSSSVGEFEDWTVLSHPASHSVNAHIYFPRGSPGPTSNLDLPPPPPTPERPEYRVLYTTVNTLGGDILLNMFNYYRRLDGGYFWNLRFMWCMLSHVCRRWRHLIYESAFHLGMHIRCTYGTPIVDTLNYLPPIPLFVDYQQAVKRGWGRMTTTGEDESGIYHALRLRDRVCSIDFCLPPSILHAALMLMDEPFPILEHLSLSSTDDKITKLALPKTFLAPKLYHLALAVSLVTLKLTNIRASGYFHPMLLVARLRSLNKLEALTIGFSVPIPRPSAEGELLAKQGTPVTLHNLKNLTFQGVSTYLQCLVAQIKAPLLERLDIALFNQIAFLLPHLSHLTNIAEGLKISTARVSFERDAVSIVLGHYKKTGWGDDSHDTCFVLPASLVPALSGVEGLTLNCHERTMPTEWQNGEIDGTTWHELLSSFIGAKELHISESLSQELSRALEVDDIGSDPGLLPNLQKLVVNQFTRNYADSLFGLFIHARQVTGRPVLSAPFQLPFGA</sequence>
<accession>A0AAD4L3M3</accession>
<dbReference type="Proteomes" id="UP001201163">
    <property type="component" value="Unassembled WGS sequence"/>
</dbReference>
<gene>
    <name evidence="1" type="ORF">EDB92DRAFT_1956704</name>
</gene>
<dbReference type="AlphaFoldDB" id="A0AAD4L3M3"/>
<evidence type="ECO:0008006" key="3">
    <source>
        <dbReference type="Google" id="ProtNLM"/>
    </source>
</evidence>
<protein>
    <recommendedName>
        <fullName evidence="3">F-box domain-containing protein</fullName>
    </recommendedName>
</protein>
<comment type="caution">
    <text evidence="1">The sequence shown here is derived from an EMBL/GenBank/DDBJ whole genome shotgun (WGS) entry which is preliminary data.</text>
</comment>
<reference evidence="1" key="1">
    <citation type="submission" date="2022-01" db="EMBL/GenBank/DDBJ databases">
        <title>Comparative genomics reveals a dynamic genome evolution in the ectomycorrhizal milk-cap (Lactarius) mushrooms.</title>
        <authorList>
            <consortium name="DOE Joint Genome Institute"/>
            <person name="Lebreton A."/>
            <person name="Tang N."/>
            <person name="Kuo A."/>
            <person name="LaButti K."/>
            <person name="Drula E."/>
            <person name="Barry K."/>
            <person name="Clum A."/>
            <person name="Lipzen A."/>
            <person name="Mousain D."/>
            <person name="Ng V."/>
            <person name="Wang R."/>
            <person name="Wang X."/>
            <person name="Dai Y."/>
            <person name="Henrissat B."/>
            <person name="Grigoriev I.V."/>
            <person name="Guerin-Laguette A."/>
            <person name="Yu F."/>
            <person name="Martin F.M."/>
        </authorList>
    </citation>
    <scope>NUCLEOTIDE SEQUENCE</scope>
    <source>
        <strain evidence="1">QP</strain>
    </source>
</reference>